<dbReference type="GO" id="GO:0072546">
    <property type="term" value="C:EMC complex"/>
    <property type="evidence" value="ECO:0007669"/>
    <property type="project" value="UniProtKB-UniRule"/>
</dbReference>
<dbReference type="InterPro" id="IPR039856">
    <property type="entry name" value="EMC2-like"/>
</dbReference>
<dbReference type="InterPro" id="IPR011990">
    <property type="entry name" value="TPR-like_helical_dom_sf"/>
</dbReference>
<dbReference type="RefSeq" id="XP_018274945.1">
    <property type="nucleotide sequence ID" value="XM_018420586.1"/>
</dbReference>
<comment type="subcellular location">
    <subcellularLocation>
        <location evidence="2">Endoplasmic reticulum membrane</location>
        <topology evidence="2">Peripheral membrane protein</topology>
        <orientation evidence="2">Cytoplasmic side</orientation>
    </subcellularLocation>
</comment>
<evidence type="ECO:0000256" key="2">
    <source>
        <dbReference type="RuleBase" id="RU367091"/>
    </source>
</evidence>
<comment type="function">
    <text evidence="2">Part of the endoplasmic reticulum membrane protein complex (EMC) that enables the energy-independent insertion into endoplasmic reticulum membranes of newly synthesized membrane proteins.</text>
</comment>
<comment type="similarity">
    <text evidence="2">Belongs to the EMC2 family.</text>
</comment>
<dbReference type="EMBL" id="KQ087305">
    <property type="protein sequence ID" value="KLT38454.1"/>
    <property type="molecule type" value="Genomic_DNA"/>
</dbReference>
<name>A0A0J1AT10_9TREE</name>
<dbReference type="PANTHER" id="PTHR12760">
    <property type="entry name" value="TETRATRICOPEPTIDE REPEAT PROTEIN"/>
    <property type="match status" value="1"/>
</dbReference>
<comment type="subunit">
    <text evidence="2">Component of the ER membrane protein complex (EMC).</text>
</comment>
<keyword evidence="2" id="KW-0256">Endoplasmic reticulum</keyword>
<dbReference type="SUPFAM" id="SSF48452">
    <property type="entry name" value="TPR-like"/>
    <property type="match status" value="1"/>
</dbReference>
<dbReference type="OrthoDB" id="124397at2759"/>
<dbReference type="STRING" id="879819.A0A0J1AT10"/>
<dbReference type="Gene3D" id="1.25.40.10">
    <property type="entry name" value="Tetratricopeptide repeat domain"/>
    <property type="match status" value="1"/>
</dbReference>
<dbReference type="GeneID" id="28981189"/>
<keyword evidence="4" id="KW-1185">Reference proteome</keyword>
<evidence type="ECO:0000313" key="3">
    <source>
        <dbReference type="EMBL" id="KLT38454.1"/>
    </source>
</evidence>
<dbReference type="Proteomes" id="UP000053611">
    <property type="component" value="Unassembled WGS sequence"/>
</dbReference>
<evidence type="ECO:0000313" key="4">
    <source>
        <dbReference type="Proteomes" id="UP000053611"/>
    </source>
</evidence>
<dbReference type="Pfam" id="PF13432">
    <property type="entry name" value="TPR_16"/>
    <property type="match status" value="1"/>
</dbReference>
<sequence length="280" mass="30639">MSQADMDQLASWRTLGARNSQQVVNLAPKVLASGGLGDAEWSVREQLAIAALDLGQVELANTQIRALEARFPKSPRVDILLGLKLEALGDLSRAAGVYKQLLQKDETNVAALQRFIVLASTREEIITRLLKYLDTFYADPQAWSLLAEMYADAGAYAQSLTALGHLMVLQTWDSMAVVRAAETAYTMGDYQLALKYYLRAAEMETPPAGKAEGHRSRAWWGVKMASRRLLESTAKRVDTAVPDRSTSSREQLEKLDALATEQILAVGGAGMEVRRAVLAG</sequence>
<keyword evidence="2" id="KW-0472">Membrane</keyword>
<keyword evidence="1" id="KW-0802">TPR repeat</keyword>
<proteinExistence type="inferred from homology"/>
<protein>
    <recommendedName>
        <fullName evidence="2">ER membrane protein complex subunit 2</fullName>
    </recommendedName>
</protein>
<organism evidence="3 4">
    <name type="scientific">Cutaneotrichosporon oleaginosum</name>
    <dbReference type="NCBI Taxonomy" id="879819"/>
    <lineage>
        <taxon>Eukaryota</taxon>
        <taxon>Fungi</taxon>
        <taxon>Dikarya</taxon>
        <taxon>Basidiomycota</taxon>
        <taxon>Agaricomycotina</taxon>
        <taxon>Tremellomycetes</taxon>
        <taxon>Trichosporonales</taxon>
        <taxon>Trichosporonaceae</taxon>
        <taxon>Cutaneotrichosporon</taxon>
    </lineage>
</organism>
<reference evidence="3 4" key="1">
    <citation type="submission" date="2015-03" db="EMBL/GenBank/DDBJ databases">
        <title>Genomics and transcriptomics of the oil-accumulating basidiomycete yeast T. oleaginosus allow insights into substrate utilization and the diverse evolutionary trajectories of mating systems in fungi.</title>
        <authorList>
            <consortium name="DOE Joint Genome Institute"/>
            <person name="Kourist R."/>
            <person name="Kracht O."/>
            <person name="Bracharz F."/>
            <person name="Lipzen A."/>
            <person name="Nolan M."/>
            <person name="Ohm R."/>
            <person name="Grigoriev I."/>
            <person name="Sun S."/>
            <person name="Heitman J."/>
            <person name="Bruck T."/>
            <person name="Nowrousian M."/>
        </authorList>
    </citation>
    <scope>NUCLEOTIDE SEQUENCE [LARGE SCALE GENOMIC DNA]</scope>
    <source>
        <strain evidence="3 4">IBC0246</strain>
    </source>
</reference>
<evidence type="ECO:0000256" key="1">
    <source>
        <dbReference type="ARBA" id="ARBA00022803"/>
    </source>
</evidence>
<dbReference type="AlphaFoldDB" id="A0A0J1AT10"/>
<gene>
    <name evidence="3" type="ORF">CC85DRAFT_252968</name>
</gene>
<accession>A0A0J1AT10</accession>